<evidence type="ECO:0000256" key="1">
    <source>
        <dbReference type="SAM" id="Phobius"/>
    </source>
</evidence>
<organism evidence="2 3">
    <name type="scientific">Porphyromonas macacae</name>
    <dbReference type="NCBI Taxonomy" id="28115"/>
    <lineage>
        <taxon>Bacteria</taxon>
        <taxon>Pseudomonadati</taxon>
        <taxon>Bacteroidota</taxon>
        <taxon>Bacteroidia</taxon>
        <taxon>Bacteroidales</taxon>
        <taxon>Porphyromonadaceae</taxon>
        <taxon>Porphyromonas</taxon>
    </lineage>
</organism>
<dbReference type="Proteomes" id="UP000254156">
    <property type="component" value="Unassembled WGS sequence"/>
</dbReference>
<name>A0A379E9X0_9PORP</name>
<accession>A0A379E9X0</accession>
<evidence type="ECO:0008006" key="4">
    <source>
        <dbReference type="Google" id="ProtNLM"/>
    </source>
</evidence>
<feature type="transmembrane region" description="Helical" evidence="1">
    <location>
        <begin position="16"/>
        <end position="35"/>
    </location>
</feature>
<dbReference type="AlphaFoldDB" id="A0A379E9X0"/>
<keyword evidence="1" id="KW-0812">Transmembrane</keyword>
<dbReference type="EMBL" id="UGTF01000002">
    <property type="protein sequence ID" value="SUB89319.1"/>
    <property type="molecule type" value="Genomic_DNA"/>
</dbReference>
<gene>
    <name evidence="2" type="ORF">NCTC11632_01422</name>
</gene>
<protein>
    <recommendedName>
        <fullName evidence="4">Type VI secretion system transmembrane protein TssQ</fullName>
    </recommendedName>
</protein>
<evidence type="ECO:0000313" key="2">
    <source>
        <dbReference type="EMBL" id="SUB89319.1"/>
    </source>
</evidence>
<keyword evidence="1" id="KW-1133">Transmembrane helix</keyword>
<proteinExistence type="predicted"/>
<reference evidence="2 3" key="1">
    <citation type="submission" date="2018-06" db="EMBL/GenBank/DDBJ databases">
        <authorList>
            <consortium name="Pathogen Informatics"/>
            <person name="Doyle S."/>
        </authorList>
    </citation>
    <scope>NUCLEOTIDE SEQUENCE [LARGE SCALE GENOMIC DNA]</scope>
    <source>
        <strain evidence="2 3">NCTC11632</strain>
    </source>
</reference>
<keyword evidence="1" id="KW-0472">Membrane</keyword>
<sequence>MKALNRKDIIRTYCKFAEYMMYLVVTTLFCVHFFLETSRVEINQIKQVSKESGHIYNEQITISEKLTDIFNTYRSLETSPNANPDFFMNSIASKKMEISNIINELPQKDVQLHKLILSQMDEFLRTRDSISGLRRIEEVIKNDVIRCNEENKNITRRLSVGRLSYDRR</sequence>
<evidence type="ECO:0000313" key="3">
    <source>
        <dbReference type="Proteomes" id="UP000254156"/>
    </source>
</evidence>